<evidence type="ECO:0000313" key="2">
    <source>
        <dbReference type="EMBL" id="QRG68558.1"/>
    </source>
</evidence>
<dbReference type="Proteomes" id="UP000596248">
    <property type="component" value="Chromosome"/>
</dbReference>
<name>A0ABX7FS50_BRECH</name>
<organism evidence="2 3">
    <name type="scientific">Brevibacillus choshinensis</name>
    <dbReference type="NCBI Taxonomy" id="54911"/>
    <lineage>
        <taxon>Bacteria</taxon>
        <taxon>Bacillati</taxon>
        <taxon>Bacillota</taxon>
        <taxon>Bacilli</taxon>
        <taxon>Bacillales</taxon>
        <taxon>Paenibacillaceae</taxon>
        <taxon>Brevibacillus</taxon>
    </lineage>
</organism>
<evidence type="ECO:0000313" key="3">
    <source>
        <dbReference type="Proteomes" id="UP000596248"/>
    </source>
</evidence>
<dbReference type="Pfam" id="PF06114">
    <property type="entry name" value="Peptidase_M78"/>
    <property type="match status" value="1"/>
</dbReference>
<accession>A0ABX7FS50</accession>
<dbReference type="Gene3D" id="1.10.10.2910">
    <property type="match status" value="1"/>
</dbReference>
<reference evidence="2 3" key="1">
    <citation type="submission" date="2021-01" db="EMBL/GenBank/DDBJ databases">
        <title>Identification of strong promoters based on the transcriptome of Brevibacillus choshinensis.</title>
        <authorList>
            <person name="Yao D."/>
            <person name="Zhang K."/>
            <person name="Wu J."/>
        </authorList>
    </citation>
    <scope>NUCLEOTIDE SEQUENCE [LARGE SCALE GENOMIC DNA]</scope>
    <source>
        <strain evidence="2 3">HPD31-SP3</strain>
    </source>
</reference>
<dbReference type="InterPro" id="IPR010359">
    <property type="entry name" value="IrrE_HExxH"/>
</dbReference>
<keyword evidence="3" id="KW-1185">Reference proteome</keyword>
<dbReference type="EMBL" id="CP069127">
    <property type="protein sequence ID" value="QRG68558.1"/>
    <property type="molecule type" value="Genomic_DNA"/>
</dbReference>
<evidence type="ECO:0000259" key="1">
    <source>
        <dbReference type="Pfam" id="PF06114"/>
    </source>
</evidence>
<protein>
    <submittedName>
        <fullName evidence="2">ImmA/IrrE family metallo-endopeptidase</fullName>
    </submittedName>
</protein>
<proteinExistence type="predicted"/>
<feature type="domain" description="IrrE N-terminal-like" evidence="1">
    <location>
        <begin position="50"/>
        <end position="156"/>
    </location>
</feature>
<sequence length="172" mass="20783">MHMLKELWKPQTWLEEQVYMLLRYHGIENPEEIDLLNLCKSYRIEVQLIVGRSRTHTHPFKQGWYLICIDSSLDPVSRRLRIAHEFGHLVLHVGVQPNSCELMIEWQESQINHFVEHLLMPFYMFERLAYKVSFYEAPKYISQVFMVPENVAKKRFDRFVSRMYAKGYSHYI</sequence>
<gene>
    <name evidence="2" type="ORF">JNE38_05230</name>
</gene>